<dbReference type="InterPro" id="IPR036691">
    <property type="entry name" value="Endo/exonu/phosph_ase_sf"/>
</dbReference>
<keyword evidence="2" id="KW-1185">Reference proteome</keyword>
<dbReference type="EMBL" id="CABPRJ010001904">
    <property type="protein sequence ID" value="VVC40444.1"/>
    <property type="molecule type" value="Genomic_DNA"/>
</dbReference>
<evidence type="ECO:0008006" key="3">
    <source>
        <dbReference type="Google" id="ProtNLM"/>
    </source>
</evidence>
<dbReference type="AlphaFoldDB" id="A0A5E4NFY9"/>
<proteinExistence type="predicted"/>
<reference evidence="1 2" key="1">
    <citation type="submission" date="2019-08" db="EMBL/GenBank/DDBJ databases">
        <authorList>
            <person name="Alioto T."/>
            <person name="Alioto T."/>
            <person name="Gomez Garrido J."/>
        </authorList>
    </citation>
    <scope>NUCLEOTIDE SEQUENCE [LARGE SCALE GENOMIC DNA]</scope>
</reference>
<dbReference type="Gene3D" id="3.60.10.10">
    <property type="entry name" value="Endonuclease/exonuclease/phosphatase"/>
    <property type="match status" value="1"/>
</dbReference>
<gene>
    <name evidence="1" type="ORF">CINCED_3A018939</name>
</gene>
<accession>A0A5E4NFY9</accession>
<evidence type="ECO:0000313" key="1">
    <source>
        <dbReference type="EMBL" id="VVC40444.1"/>
    </source>
</evidence>
<name>A0A5E4NFY9_9HEMI</name>
<evidence type="ECO:0000313" key="2">
    <source>
        <dbReference type="Proteomes" id="UP000325440"/>
    </source>
</evidence>
<dbReference type="OrthoDB" id="5828726at2759"/>
<sequence>MPCSAGNCTNRSTRGYRLCRFPKDPKLIVKLGNFNKISLTLCTLRLRYALAIYACQPPPENTGKHIPKMAVTRLPGQGNLKTNNWIYFYSGGLDHQAGVGFIVSDKLLPNVKRFEAISDRIWYLKLKCKWYNLVIIKGYAPTEDKNEAVKNEFYERLETVCDLLPSSKVKILLVEFNIKIGQELFFSPTIGEHSLYKNSNNNGTRLTDFTTT</sequence>
<organism evidence="1 2">
    <name type="scientific">Cinara cedri</name>
    <dbReference type="NCBI Taxonomy" id="506608"/>
    <lineage>
        <taxon>Eukaryota</taxon>
        <taxon>Metazoa</taxon>
        <taxon>Ecdysozoa</taxon>
        <taxon>Arthropoda</taxon>
        <taxon>Hexapoda</taxon>
        <taxon>Insecta</taxon>
        <taxon>Pterygota</taxon>
        <taxon>Neoptera</taxon>
        <taxon>Paraneoptera</taxon>
        <taxon>Hemiptera</taxon>
        <taxon>Sternorrhyncha</taxon>
        <taxon>Aphidomorpha</taxon>
        <taxon>Aphidoidea</taxon>
        <taxon>Aphididae</taxon>
        <taxon>Lachninae</taxon>
        <taxon>Cinara</taxon>
    </lineage>
</organism>
<dbReference type="Proteomes" id="UP000325440">
    <property type="component" value="Unassembled WGS sequence"/>
</dbReference>
<protein>
    <recommendedName>
        <fullName evidence="3">Endonuclease/exonuclease/phosphatase</fullName>
    </recommendedName>
</protein>